<dbReference type="GO" id="GO:0005886">
    <property type="term" value="C:plasma membrane"/>
    <property type="evidence" value="ECO:0007669"/>
    <property type="project" value="TreeGrafter"/>
</dbReference>
<comment type="caution">
    <text evidence="1">The sequence shown here is derived from an EMBL/GenBank/DDBJ whole genome shotgun (WGS) entry which is preliminary data.</text>
</comment>
<feature type="non-terminal residue" evidence="1">
    <location>
        <position position="1"/>
    </location>
</feature>
<sequence>IASVPAVERPTIGIYAPFPGASPTTVANALSQPLETTLALIPGVSEITSFSAMGGTSITVQFELSVDLDAAAGAVQAAINSAGPNLPKGPWPPTYWKANPA</sequence>
<proteinExistence type="predicted"/>
<name>X1H3Z5_9ZZZZ</name>
<dbReference type="Gene3D" id="3.30.70.1430">
    <property type="entry name" value="Multidrug efflux transporter AcrB pore domain"/>
    <property type="match status" value="1"/>
</dbReference>
<feature type="non-terminal residue" evidence="1">
    <location>
        <position position="101"/>
    </location>
</feature>
<evidence type="ECO:0000313" key="1">
    <source>
        <dbReference type="EMBL" id="GAH51825.1"/>
    </source>
</evidence>
<dbReference type="AlphaFoldDB" id="X1H3Z5"/>
<dbReference type="EMBL" id="BARU01015434">
    <property type="protein sequence ID" value="GAH51825.1"/>
    <property type="molecule type" value="Genomic_DNA"/>
</dbReference>
<dbReference type="InterPro" id="IPR001036">
    <property type="entry name" value="Acrflvin-R"/>
</dbReference>
<gene>
    <name evidence="1" type="ORF">S03H2_26537</name>
</gene>
<reference evidence="1" key="1">
    <citation type="journal article" date="2014" name="Front. Microbiol.">
        <title>High frequency of phylogenetically diverse reductive dehalogenase-homologous genes in deep subseafloor sedimentary metagenomes.</title>
        <authorList>
            <person name="Kawai M."/>
            <person name="Futagami T."/>
            <person name="Toyoda A."/>
            <person name="Takaki Y."/>
            <person name="Nishi S."/>
            <person name="Hori S."/>
            <person name="Arai W."/>
            <person name="Tsubouchi T."/>
            <person name="Morono Y."/>
            <person name="Uchiyama I."/>
            <person name="Ito T."/>
            <person name="Fujiyama A."/>
            <person name="Inagaki F."/>
            <person name="Takami H."/>
        </authorList>
    </citation>
    <scope>NUCLEOTIDE SEQUENCE</scope>
    <source>
        <strain evidence="1">Expedition CK06-06</strain>
    </source>
</reference>
<accession>X1H3Z5</accession>
<protein>
    <submittedName>
        <fullName evidence="1">Uncharacterized protein</fullName>
    </submittedName>
</protein>
<dbReference type="Pfam" id="PF00873">
    <property type="entry name" value="ACR_tran"/>
    <property type="match status" value="1"/>
</dbReference>
<dbReference type="GO" id="GO:0042910">
    <property type="term" value="F:xenobiotic transmembrane transporter activity"/>
    <property type="evidence" value="ECO:0007669"/>
    <property type="project" value="TreeGrafter"/>
</dbReference>
<dbReference type="SUPFAM" id="SSF82693">
    <property type="entry name" value="Multidrug efflux transporter AcrB pore domain, PN1, PN2, PC1 and PC2 subdomains"/>
    <property type="match status" value="1"/>
</dbReference>
<dbReference type="PANTHER" id="PTHR32063">
    <property type="match status" value="1"/>
</dbReference>
<organism evidence="1">
    <name type="scientific">marine sediment metagenome</name>
    <dbReference type="NCBI Taxonomy" id="412755"/>
    <lineage>
        <taxon>unclassified sequences</taxon>
        <taxon>metagenomes</taxon>
        <taxon>ecological metagenomes</taxon>
    </lineage>
</organism>
<dbReference type="PANTHER" id="PTHR32063:SF21">
    <property type="entry name" value="MULTIDRUG RESISTANCE PROTEIN MDTB"/>
    <property type="match status" value="1"/>
</dbReference>